<feature type="region of interest" description="Disordered" evidence="3">
    <location>
        <begin position="61"/>
        <end position="88"/>
    </location>
</feature>
<evidence type="ECO:0000313" key="6">
    <source>
        <dbReference type="EMBL" id="KAK0414288.1"/>
    </source>
</evidence>
<dbReference type="GO" id="GO:0005739">
    <property type="term" value="C:mitochondrion"/>
    <property type="evidence" value="ECO:0007669"/>
    <property type="project" value="TreeGrafter"/>
</dbReference>
<keyword evidence="7" id="KW-1185">Reference proteome</keyword>
<feature type="region of interest" description="Disordered" evidence="3">
    <location>
        <begin position="1"/>
        <end position="21"/>
    </location>
</feature>
<sequence length="454" mass="51531">MRFERWRPGAPPQARPYNTVQDTRFHHTEYEDPDYYYSCTPESVQTKTMDFPPPLPPLPPQATLGSGRVLVSNGGKSSATSTLTPKDKHGRRNTKVYLFGACFTAVSLLLAVTILGFFVLRPPQSLFGTQTRSTARPSPLILDTEEGRTYTHLPSQTVSQPPRPVDRVIEANNLLTLMITKRKLCIFEASSDRIEYSRQLFREEHIEGARLLFFTNLSHSGVPVHPLQFQRYVRNLGVDGDCHVVLYDRGQQIWASYAYWIFTLFGHKKVSLLNGGLDEWKRHRLSSAQYRIETGPGGYVQRLGTFQSEWRSDVILTFDDVIANADTKIFDVVDAQAPEEYGGQTSGAINGHIRSAVNIPVDGVYDFNENHWKNSTQLSELFESRGLNPSKPVIVYCSTSTRATAVWWALMKQNYRAAIYFGSWPEWLIRAPDYLKMIPDKQAPIFVNITDIQS</sequence>
<keyword evidence="1" id="KW-0808">Transferase</keyword>
<dbReference type="EMBL" id="JAUCMV010000003">
    <property type="protein sequence ID" value="KAK0414288.1"/>
    <property type="molecule type" value="Genomic_DNA"/>
</dbReference>
<dbReference type="InterPro" id="IPR036873">
    <property type="entry name" value="Rhodanese-like_dom_sf"/>
</dbReference>
<keyword evidence="4" id="KW-1133">Transmembrane helix</keyword>
<dbReference type="GO" id="GO:0004792">
    <property type="term" value="F:thiosulfate-cyanide sulfurtransferase activity"/>
    <property type="evidence" value="ECO:0007669"/>
    <property type="project" value="TreeGrafter"/>
</dbReference>
<dbReference type="CDD" id="cd01448">
    <property type="entry name" value="TST_Repeat_1"/>
    <property type="match status" value="1"/>
</dbReference>
<feature type="domain" description="Rhodanese" evidence="5">
    <location>
        <begin position="351"/>
        <end position="436"/>
    </location>
</feature>
<evidence type="ECO:0000256" key="4">
    <source>
        <dbReference type="SAM" id="Phobius"/>
    </source>
</evidence>
<evidence type="ECO:0000256" key="2">
    <source>
        <dbReference type="ARBA" id="ARBA00022737"/>
    </source>
</evidence>
<feature type="transmembrane region" description="Helical" evidence="4">
    <location>
        <begin position="96"/>
        <end position="120"/>
    </location>
</feature>
<protein>
    <recommendedName>
        <fullName evidence="5">Rhodanese domain-containing protein</fullName>
    </recommendedName>
</protein>
<evidence type="ECO:0000313" key="7">
    <source>
        <dbReference type="Proteomes" id="UP001175271"/>
    </source>
</evidence>
<accession>A0AA39LYI0</accession>
<name>A0AA39LYI0_9BILA</name>
<comment type="caution">
    <text evidence="6">The sequence shown here is derived from an EMBL/GenBank/DDBJ whole genome shotgun (WGS) entry which is preliminary data.</text>
</comment>
<evidence type="ECO:0000259" key="5">
    <source>
        <dbReference type="PROSITE" id="PS50206"/>
    </source>
</evidence>
<dbReference type="PANTHER" id="PTHR11364:SF30">
    <property type="entry name" value="RHODANESE DOMAIN-CONTAINING PROTEIN"/>
    <property type="match status" value="1"/>
</dbReference>
<feature type="domain" description="Rhodanese" evidence="5">
    <location>
        <begin position="195"/>
        <end position="289"/>
    </location>
</feature>
<dbReference type="Proteomes" id="UP001175271">
    <property type="component" value="Unassembled WGS sequence"/>
</dbReference>
<keyword evidence="4" id="KW-0472">Membrane</keyword>
<evidence type="ECO:0000256" key="3">
    <source>
        <dbReference type="SAM" id="MobiDB-lite"/>
    </source>
</evidence>
<evidence type="ECO:0000256" key="1">
    <source>
        <dbReference type="ARBA" id="ARBA00022679"/>
    </source>
</evidence>
<organism evidence="6 7">
    <name type="scientific">Steinernema hermaphroditum</name>
    <dbReference type="NCBI Taxonomy" id="289476"/>
    <lineage>
        <taxon>Eukaryota</taxon>
        <taxon>Metazoa</taxon>
        <taxon>Ecdysozoa</taxon>
        <taxon>Nematoda</taxon>
        <taxon>Chromadorea</taxon>
        <taxon>Rhabditida</taxon>
        <taxon>Tylenchina</taxon>
        <taxon>Panagrolaimomorpha</taxon>
        <taxon>Strongyloidoidea</taxon>
        <taxon>Steinernematidae</taxon>
        <taxon>Steinernema</taxon>
    </lineage>
</organism>
<dbReference type="InterPro" id="IPR045078">
    <property type="entry name" value="TST/MPST-like"/>
</dbReference>
<proteinExistence type="predicted"/>
<dbReference type="AlphaFoldDB" id="A0AA39LYI0"/>
<reference evidence="6" key="1">
    <citation type="submission" date="2023-06" db="EMBL/GenBank/DDBJ databases">
        <title>Genomic analysis of the entomopathogenic nematode Steinernema hermaphroditum.</title>
        <authorList>
            <person name="Schwarz E.M."/>
            <person name="Heppert J.K."/>
            <person name="Baniya A."/>
            <person name="Schwartz H.T."/>
            <person name="Tan C.-H."/>
            <person name="Antoshechkin I."/>
            <person name="Sternberg P.W."/>
            <person name="Goodrich-Blair H."/>
            <person name="Dillman A.R."/>
        </authorList>
    </citation>
    <scope>NUCLEOTIDE SEQUENCE</scope>
    <source>
        <strain evidence="6">PS9179</strain>
        <tissue evidence="6">Whole animal</tissue>
    </source>
</reference>
<dbReference type="InterPro" id="IPR001763">
    <property type="entry name" value="Rhodanese-like_dom"/>
</dbReference>
<dbReference type="Gene3D" id="3.40.250.10">
    <property type="entry name" value="Rhodanese-like domain"/>
    <property type="match status" value="2"/>
</dbReference>
<keyword evidence="2" id="KW-0677">Repeat</keyword>
<keyword evidence="4" id="KW-0812">Transmembrane</keyword>
<dbReference type="Pfam" id="PF00581">
    <property type="entry name" value="Rhodanese"/>
    <property type="match status" value="2"/>
</dbReference>
<dbReference type="SUPFAM" id="SSF52821">
    <property type="entry name" value="Rhodanese/Cell cycle control phosphatase"/>
    <property type="match status" value="2"/>
</dbReference>
<feature type="compositionally biased region" description="Polar residues" evidence="3">
    <location>
        <begin position="74"/>
        <end position="84"/>
    </location>
</feature>
<gene>
    <name evidence="6" type="ORF">QR680_007250</name>
</gene>
<dbReference type="PANTHER" id="PTHR11364">
    <property type="entry name" value="THIOSULFATE SULFERTANSFERASE"/>
    <property type="match status" value="1"/>
</dbReference>
<dbReference type="SMART" id="SM00450">
    <property type="entry name" value="RHOD"/>
    <property type="match status" value="2"/>
</dbReference>
<dbReference type="PROSITE" id="PS50206">
    <property type="entry name" value="RHODANESE_3"/>
    <property type="match status" value="2"/>
</dbReference>